<dbReference type="InterPro" id="IPR006626">
    <property type="entry name" value="PbH1"/>
</dbReference>
<name>A0ABW3URT3_9BACL</name>
<dbReference type="InterPro" id="IPR012334">
    <property type="entry name" value="Pectin_lyas_fold"/>
</dbReference>
<sequence length="620" mass="65513">MKLAKRSWAAVFLIMGLLITMIPVTGMAADAKFSIPASAVSASADDGNVPGNTVDGDLNTRWSASGDGQWIQFDLGSNKKAAYIKIAFLNGSTRTSTFDIQTSTNNSSFTTVKANVTSALADGLQTFDFPDVDPVRYVRIVGHGNSLNAWNSYTEVEIYGDSSSAGSGTVVNVTNAAELNAAITAAKAGTTIVLANGTYTGPFSISSKNGTASSPIVIKAANQGQAVIAGTGGFKLSGSSYMTIEGMKFTNSGTAISLSASSNVRITRNKLALADNTSATKWIVLNGSGSNNNRIDHNEFGPRHDLGQMISIDGVNGQVAQYNTIEYNYFHDADPQTENGGETIRVGLSGLSMSDGFNTIQYNLFVSLDSDPEVISVKSKNNTVRYNTFRNNKAQVTARHGHNDSFYGNFFFGDGVKAGVGGFRIYGNDHKIYNNYFEKLTQAAINIDGGDFDAGPNGDNYTSTDLTKHWRAYRVQVTNNTVVDSKASSIAVGLSYTYAPVDSRIANNIAKGSAGPLYNEAKTSNTVFEGNIGYGASLDNVSRTSSEIKNIDPLLAVSGGLQKLTSASPAINAAVGSYPYVTDDMDGQTRSVNDIGADEYSTSSVVRKPLTTADVGPAAP</sequence>
<accession>A0ABW3URT3</accession>
<dbReference type="Gene3D" id="2.160.20.10">
    <property type="entry name" value="Single-stranded right-handed beta-helix, Pectin lyase-like"/>
    <property type="match status" value="1"/>
</dbReference>
<dbReference type="Gene3D" id="2.60.120.260">
    <property type="entry name" value="Galactose-binding domain-like"/>
    <property type="match status" value="1"/>
</dbReference>
<evidence type="ECO:0000313" key="2">
    <source>
        <dbReference type="EMBL" id="MFD1223628.1"/>
    </source>
</evidence>
<dbReference type="CDD" id="cd14251">
    <property type="entry name" value="PL-6"/>
    <property type="match status" value="1"/>
</dbReference>
<dbReference type="SUPFAM" id="SSF49785">
    <property type="entry name" value="Galactose-binding domain-like"/>
    <property type="match status" value="1"/>
</dbReference>
<reference evidence="3" key="1">
    <citation type="journal article" date="2019" name="Int. J. Syst. Evol. Microbiol.">
        <title>The Global Catalogue of Microorganisms (GCM) 10K type strain sequencing project: providing services to taxonomists for standard genome sequencing and annotation.</title>
        <authorList>
            <consortium name="The Broad Institute Genomics Platform"/>
            <consortium name="The Broad Institute Genome Sequencing Center for Infectious Disease"/>
            <person name="Wu L."/>
            <person name="Ma J."/>
        </authorList>
    </citation>
    <scope>NUCLEOTIDE SEQUENCE [LARGE SCALE GENOMIC DNA]</scope>
    <source>
        <strain evidence="3">CCUG 53270</strain>
    </source>
</reference>
<dbReference type="Pfam" id="PF14592">
    <property type="entry name" value="Chondroitinas_B"/>
    <property type="match status" value="1"/>
</dbReference>
<dbReference type="PROSITE" id="PS50022">
    <property type="entry name" value="FA58C_3"/>
    <property type="match status" value="1"/>
</dbReference>
<keyword evidence="3" id="KW-1185">Reference proteome</keyword>
<proteinExistence type="predicted"/>
<evidence type="ECO:0000259" key="1">
    <source>
        <dbReference type="PROSITE" id="PS50022"/>
    </source>
</evidence>
<gene>
    <name evidence="2" type="ORF">ACFQ4B_26255</name>
</gene>
<evidence type="ECO:0000313" key="3">
    <source>
        <dbReference type="Proteomes" id="UP001597180"/>
    </source>
</evidence>
<comment type="caution">
    <text evidence="2">The sequence shown here is derived from an EMBL/GenBank/DDBJ whole genome shotgun (WGS) entry which is preliminary data.</text>
</comment>
<dbReference type="Proteomes" id="UP001597180">
    <property type="component" value="Unassembled WGS sequence"/>
</dbReference>
<dbReference type="InterPro" id="IPR008979">
    <property type="entry name" value="Galactose-bd-like_sf"/>
</dbReference>
<organism evidence="2 3">
    <name type="scientific">Paenibacillus vulneris</name>
    <dbReference type="NCBI Taxonomy" id="1133364"/>
    <lineage>
        <taxon>Bacteria</taxon>
        <taxon>Bacillati</taxon>
        <taxon>Bacillota</taxon>
        <taxon>Bacilli</taxon>
        <taxon>Bacillales</taxon>
        <taxon>Paenibacillaceae</taxon>
        <taxon>Paenibacillus</taxon>
    </lineage>
</organism>
<dbReference type="InterPro" id="IPR000421">
    <property type="entry name" value="FA58C"/>
</dbReference>
<dbReference type="EMBL" id="JBHTLU010000036">
    <property type="protein sequence ID" value="MFD1223628.1"/>
    <property type="molecule type" value="Genomic_DNA"/>
</dbReference>
<dbReference type="InterPro" id="IPR011050">
    <property type="entry name" value="Pectin_lyase_fold/virulence"/>
</dbReference>
<dbReference type="RefSeq" id="WP_345587923.1">
    <property type="nucleotide sequence ID" value="NZ_BAABJG010000014.1"/>
</dbReference>
<dbReference type="InterPro" id="IPR039513">
    <property type="entry name" value="PL-6"/>
</dbReference>
<feature type="domain" description="F5/8 type C" evidence="1">
    <location>
        <begin position="20"/>
        <end position="161"/>
    </location>
</feature>
<protein>
    <submittedName>
        <fullName evidence="2">Chondroitinase-B domain-containing protein</fullName>
    </submittedName>
</protein>
<dbReference type="SUPFAM" id="SSF51126">
    <property type="entry name" value="Pectin lyase-like"/>
    <property type="match status" value="1"/>
</dbReference>
<dbReference type="Pfam" id="PF00754">
    <property type="entry name" value="F5_F8_type_C"/>
    <property type="match status" value="1"/>
</dbReference>
<dbReference type="SMART" id="SM00710">
    <property type="entry name" value="PbH1"/>
    <property type="match status" value="5"/>
</dbReference>